<gene>
    <name evidence="1" type="ORF">KUDE01_009246</name>
</gene>
<sequence>MLMRENLYTIITDGSNYTGREKMNPLTVRVNRVAHRFLDMCTTSGTRSDNAAVSHFDLEDVVVDVGFWFKGSTNRKGFLAEFCELFESEYLEVLQHASVRWLSLETCVTHILRLYEPLASYFQSTEGNQPRLKRLQGRPFLTP</sequence>
<dbReference type="PANTHER" id="PTHR37162">
    <property type="entry name" value="HAT FAMILY DIMERISATION DOMAINCONTAINING PROTEIN-RELATED"/>
    <property type="match status" value="1"/>
</dbReference>
<evidence type="ECO:0000313" key="2">
    <source>
        <dbReference type="Proteomes" id="UP001228049"/>
    </source>
</evidence>
<reference evidence="1" key="1">
    <citation type="submission" date="2023-04" db="EMBL/GenBank/DDBJ databases">
        <title>Chromosome-level genome of Chaenocephalus aceratus.</title>
        <authorList>
            <person name="Park H."/>
        </authorList>
    </citation>
    <scope>NUCLEOTIDE SEQUENCE</scope>
    <source>
        <strain evidence="1">DE</strain>
        <tissue evidence="1">Muscle</tissue>
    </source>
</reference>
<comment type="caution">
    <text evidence="1">The sequence shown here is derived from an EMBL/GenBank/DDBJ whole genome shotgun (WGS) entry which is preliminary data.</text>
</comment>
<dbReference type="AlphaFoldDB" id="A0AAD9CQN1"/>
<dbReference type="Proteomes" id="UP001228049">
    <property type="component" value="Unassembled WGS sequence"/>
</dbReference>
<name>A0AAD9CQN1_DISEL</name>
<protein>
    <submittedName>
        <fullName evidence="1">4-hydroxy-tetrahydrodipicolinate synthase</fullName>
    </submittedName>
</protein>
<dbReference type="EMBL" id="JASDAP010000001">
    <property type="protein sequence ID" value="KAK1906850.1"/>
    <property type="molecule type" value="Genomic_DNA"/>
</dbReference>
<organism evidence="1 2">
    <name type="scientific">Dissostichus eleginoides</name>
    <name type="common">Patagonian toothfish</name>
    <name type="synonym">Dissostichus amissus</name>
    <dbReference type="NCBI Taxonomy" id="100907"/>
    <lineage>
        <taxon>Eukaryota</taxon>
        <taxon>Metazoa</taxon>
        <taxon>Chordata</taxon>
        <taxon>Craniata</taxon>
        <taxon>Vertebrata</taxon>
        <taxon>Euteleostomi</taxon>
        <taxon>Actinopterygii</taxon>
        <taxon>Neopterygii</taxon>
        <taxon>Teleostei</taxon>
        <taxon>Neoteleostei</taxon>
        <taxon>Acanthomorphata</taxon>
        <taxon>Eupercaria</taxon>
        <taxon>Perciformes</taxon>
        <taxon>Notothenioidei</taxon>
        <taxon>Nototheniidae</taxon>
        <taxon>Dissostichus</taxon>
    </lineage>
</organism>
<dbReference type="PANTHER" id="PTHR37162:SF1">
    <property type="entry name" value="BED-TYPE DOMAIN-CONTAINING PROTEIN"/>
    <property type="match status" value="1"/>
</dbReference>
<proteinExistence type="predicted"/>
<accession>A0AAD9CQN1</accession>
<evidence type="ECO:0000313" key="1">
    <source>
        <dbReference type="EMBL" id="KAK1906850.1"/>
    </source>
</evidence>
<keyword evidence="2" id="KW-1185">Reference proteome</keyword>